<accession>A0A7S2IB97</accession>
<dbReference type="EMBL" id="HBGU01060094">
    <property type="protein sequence ID" value="CAD9514340.1"/>
    <property type="molecule type" value="Transcribed_RNA"/>
</dbReference>
<evidence type="ECO:0000256" key="2">
    <source>
        <dbReference type="ARBA" id="ARBA00007002"/>
    </source>
</evidence>
<reference evidence="5" key="1">
    <citation type="submission" date="2021-01" db="EMBL/GenBank/DDBJ databases">
        <authorList>
            <person name="Corre E."/>
            <person name="Pelletier E."/>
            <person name="Niang G."/>
            <person name="Scheremetjew M."/>
            <person name="Finn R."/>
            <person name="Kale V."/>
            <person name="Holt S."/>
            <person name="Cochrane G."/>
            <person name="Meng A."/>
            <person name="Brown T."/>
            <person name="Cohen L."/>
        </authorList>
    </citation>
    <scope>NUCLEOTIDE SEQUENCE</scope>
    <source>
        <strain evidence="5">UTEX LB 985</strain>
    </source>
</reference>
<keyword evidence="3" id="KW-0539">Nucleus</keyword>
<protein>
    <recommendedName>
        <fullName evidence="6">Pre-mRNA-splicing factor ISY1 homolog</fullName>
    </recommendedName>
</protein>
<evidence type="ECO:0000256" key="4">
    <source>
        <dbReference type="SAM" id="MobiDB-lite"/>
    </source>
</evidence>
<dbReference type="GO" id="GO:0000350">
    <property type="term" value="P:generation of catalytic spliceosome for second transesterification step"/>
    <property type="evidence" value="ECO:0007669"/>
    <property type="project" value="InterPro"/>
</dbReference>
<dbReference type="Gene3D" id="1.10.287.660">
    <property type="entry name" value="Helix hairpin bin"/>
    <property type="match status" value="1"/>
</dbReference>
<dbReference type="InterPro" id="IPR029012">
    <property type="entry name" value="Helix_hairpin_bin_sf"/>
</dbReference>
<evidence type="ECO:0000256" key="1">
    <source>
        <dbReference type="ARBA" id="ARBA00004123"/>
    </source>
</evidence>
<dbReference type="AlphaFoldDB" id="A0A7S2IB97"/>
<comment type="similarity">
    <text evidence="2">Belongs to the ISY1 family.</text>
</comment>
<dbReference type="FunFam" id="1.10.287.660:FF:000001">
    <property type="entry name" value="pre-mRNA-splicing factor ISY1 homolog"/>
    <property type="match status" value="1"/>
</dbReference>
<gene>
    <name evidence="5" type="ORF">CBRE1094_LOCUS32667</name>
</gene>
<dbReference type="PANTHER" id="PTHR13021">
    <property type="entry name" value="PRE-MRNA-SPLICING FACTOR ISY1"/>
    <property type="match status" value="1"/>
</dbReference>
<comment type="subcellular location">
    <subcellularLocation>
        <location evidence="1">Nucleus</location>
    </subcellularLocation>
</comment>
<dbReference type="InterPro" id="IPR009360">
    <property type="entry name" value="Isy1"/>
</dbReference>
<sequence length="283" mass="31996">MARNEEKAQAMLNRFVAAKREANTDDKTKRPYLATECEDVGDCERYRNQIIKEMSKKVSLIQNEGLDEHKVRDLNDAINKLMREKGHWERQIKSLGGPDYFRSAPKMLDEDVDEINYGGKGYRYYGAAKKLPGVKELFSKAAPERQKRTRFEMMKGIDADYYGYRDDDDGILVPLEKAAEAKRLEELTSGWEAEQARRREVDAEGVAAEERDLMGLASGDGDGSDFVAHVVVPDQSAIKQAILARRKNELLEKLMAGGSTDAEPKSEPTVAHLDSIRRLPPSW</sequence>
<organism evidence="5">
    <name type="scientific">Haptolina brevifila</name>
    <dbReference type="NCBI Taxonomy" id="156173"/>
    <lineage>
        <taxon>Eukaryota</taxon>
        <taxon>Haptista</taxon>
        <taxon>Haptophyta</taxon>
        <taxon>Prymnesiophyceae</taxon>
        <taxon>Prymnesiales</taxon>
        <taxon>Prymnesiaceae</taxon>
        <taxon>Haptolina</taxon>
    </lineage>
</organism>
<dbReference type="GO" id="GO:0005634">
    <property type="term" value="C:nucleus"/>
    <property type="evidence" value="ECO:0007669"/>
    <property type="project" value="UniProtKB-SubCell"/>
</dbReference>
<proteinExistence type="inferred from homology"/>
<dbReference type="Pfam" id="PF06246">
    <property type="entry name" value="Isy1"/>
    <property type="match status" value="1"/>
</dbReference>
<feature type="region of interest" description="Disordered" evidence="4">
    <location>
        <begin position="256"/>
        <end position="283"/>
    </location>
</feature>
<name>A0A7S2IB97_9EUKA</name>
<evidence type="ECO:0008006" key="6">
    <source>
        <dbReference type="Google" id="ProtNLM"/>
    </source>
</evidence>
<evidence type="ECO:0000313" key="5">
    <source>
        <dbReference type="EMBL" id="CAD9514340.1"/>
    </source>
</evidence>
<evidence type="ECO:0000256" key="3">
    <source>
        <dbReference type="ARBA" id="ARBA00023242"/>
    </source>
</evidence>
<dbReference type="InterPro" id="IPR037200">
    <property type="entry name" value="Isy1_sf"/>
</dbReference>
<dbReference type="SUPFAM" id="SSF140102">
    <property type="entry name" value="ISY1 domain-like"/>
    <property type="match status" value="1"/>
</dbReference>